<sequence length="42" mass="4643">MKHAIVMFLIKRGLKYLKDHPDLIPGELDSVIIGVIADILGV</sequence>
<dbReference type="OrthoDB" id="28212at10239"/>
<dbReference type="EMBL" id="DQ398043">
    <property type="protein sequence ID" value="ABE67329.1"/>
    <property type="molecule type" value="Genomic_DNA"/>
</dbReference>
<accession>Q1A0K7</accession>
<evidence type="ECO:0000313" key="2">
    <source>
        <dbReference type="Proteomes" id="UP000002541"/>
    </source>
</evidence>
<organism evidence="1 2">
    <name type="scientific">Mycobacterium phage Che12</name>
    <dbReference type="NCBI Taxonomy" id="2911435"/>
    <lineage>
        <taxon>Viruses</taxon>
        <taxon>Duplodnaviria</taxon>
        <taxon>Heunggongvirae</taxon>
        <taxon>Uroviricota</taxon>
        <taxon>Caudoviricetes</taxon>
        <taxon>Fromanvirus</taxon>
        <taxon>Fromanvirus Che12</taxon>
    </lineage>
</organism>
<proteinExistence type="predicted"/>
<name>Q1A0K7_9CAUD</name>
<gene>
    <name evidence="1" type="primary">10</name>
    <name evidence="1" type="ORF">PBI_CHE12_10</name>
</gene>
<reference evidence="1 2" key="1">
    <citation type="journal article" date="2006" name="PLoS Genet.">
        <title>Exploring the mycobacteriophage metaproteome: phage genomics as an educational platform.</title>
        <authorList>
            <person name="Hatfull G.F."/>
            <person name="Pedulla M.L."/>
            <person name="Jacobs-Sera D."/>
            <person name="Cichon P.M."/>
            <person name="Foley A."/>
            <person name="Ford M.E."/>
            <person name="Gonda R.M."/>
            <person name="Houtz J.M."/>
            <person name="Hryckowian A.J."/>
            <person name="Kelchner V.A."/>
            <person name="Namburi S."/>
            <person name="Pajcini K.V."/>
            <person name="Popovich M.G."/>
            <person name="Schleicher D.T."/>
            <person name="Simanek B.Z."/>
            <person name="Smith A.L."/>
            <person name="Zdanowicz G.M."/>
            <person name="Kumar V."/>
            <person name="Peebles C.L."/>
            <person name="Jacobs W.R.Jr."/>
            <person name="Lawrence J.G."/>
            <person name="Hendrix R.W."/>
        </authorList>
    </citation>
    <scope>NUCLEOTIDE SEQUENCE [LARGE SCALE GENOMIC DNA]</scope>
</reference>
<dbReference type="KEGG" id="vg:4156946"/>
<dbReference type="RefSeq" id="YP_655589.1">
    <property type="nucleotide sequence ID" value="NC_008203.1"/>
</dbReference>
<protein>
    <submittedName>
        <fullName evidence="1">Uncharacterized protein</fullName>
    </submittedName>
</protein>
<dbReference type="Proteomes" id="UP000002541">
    <property type="component" value="Segment"/>
</dbReference>
<keyword evidence="2" id="KW-1185">Reference proteome</keyword>
<evidence type="ECO:0000313" key="1">
    <source>
        <dbReference type="EMBL" id="ABE67329.1"/>
    </source>
</evidence>